<dbReference type="SUPFAM" id="SSF53474">
    <property type="entry name" value="alpha/beta-Hydrolases"/>
    <property type="match status" value="1"/>
</dbReference>
<keyword evidence="1" id="KW-0378">Hydrolase</keyword>
<dbReference type="InterPro" id="IPR010520">
    <property type="entry name" value="FrsA-like"/>
</dbReference>
<dbReference type="EMBL" id="WLYK01000021">
    <property type="protein sequence ID" value="MTD17488.1"/>
    <property type="molecule type" value="Genomic_DNA"/>
</dbReference>
<comment type="caution">
    <text evidence="1">The sequence shown here is derived from an EMBL/GenBank/DDBJ whole genome shotgun (WGS) entry which is preliminary data.</text>
</comment>
<gene>
    <name evidence="1" type="ORF">GIS00_26520</name>
</gene>
<dbReference type="InterPro" id="IPR029058">
    <property type="entry name" value="AB_hydrolase_fold"/>
</dbReference>
<dbReference type="GO" id="GO:0016787">
    <property type="term" value="F:hydrolase activity"/>
    <property type="evidence" value="ECO:0007669"/>
    <property type="project" value="UniProtKB-KW"/>
</dbReference>
<evidence type="ECO:0000313" key="2">
    <source>
        <dbReference type="Proteomes" id="UP000460221"/>
    </source>
</evidence>
<reference evidence="1 2" key="1">
    <citation type="submission" date="2019-11" db="EMBL/GenBank/DDBJ databases">
        <authorList>
            <person name="Jiang L.-Q."/>
        </authorList>
    </citation>
    <scope>NUCLEOTIDE SEQUENCE [LARGE SCALE GENOMIC DNA]</scope>
    <source>
        <strain evidence="1 2">YIM 132087</strain>
    </source>
</reference>
<dbReference type="Pfam" id="PF06500">
    <property type="entry name" value="FrsA-like"/>
    <property type="match status" value="1"/>
</dbReference>
<accession>A0A7K1FTP2</accession>
<sequence>MVWSPPAPHRRRPIVGYTYPIEAQSMFDDREHQFASFGLSVADIARVRRATTDFWADAPGGWVYEWSNLAAGYTRQQRPDLAALAYGAAKFPCLADAARRTAQDRQLEQYLQAAASFPVRFERRVLSLAGPQGQVDLPVHLYRSGGDDVPAPVLLFSGGVDTWKMDVHGWCIALAQHAGVVVLAFDMPGTGENPVLLGPDAADLVGQLVTVARSLGNGLVGHLGMSFGGNFSARTGLQGVVDAAVVLGGPVQSGFHPENIRRLPYGMADIVGNAMGLT</sequence>
<dbReference type="AlphaFoldDB" id="A0A7K1FTP2"/>
<name>A0A7K1FTP2_9ACTN</name>
<dbReference type="Proteomes" id="UP000460221">
    <property type="component" value="Unassembled WGS sequence"/>
</dbReference>
<protein>
    <submittedName>
        <fullName evidence="1">Alpha/beta hydrolase</fullName>
    </submittedName>
</protein>
<dbReference type="Gene3D" id="3.40.50.1820">
    <property type="entry name" value="alpha/beta hydrolase"/>
    <property type="match status" value="1"/>
</dbReference>
<dbReference type="RefSeq" id="WP_154771484.1">
    <property type="nucleotide sequence ID" value="NZ_WLYK01000021.1"/>
</dbReference>
<keyword evidence="2" id="KW-1185">Reference proteome</keyword>
<proteinExistence type="predicted"/>
<evidence type="ECO:0000313" key="1">
    <source>
        <dbReference type="EMBL" id="MTD17488.1"/>
    </source>
</evidence>
<organism evidence="1 2">
    <name type="scientific">Nakamurella alba</name>
    <dbReference type="NCBI Taxonomy" id="2665158"/>
    <lineage>
        <taxon>Bacteria</taxon>
        <taxon>Bacillati</taxon>
        <taxon>Actinomycetota</taxon>
        <taxon>Actinomycetes</taxon>
        <taxon>Nakamurellales</taxon>
        <taxon>Nakamurellaceae</taxon>
        <taxon>Nakamurella</taxon>
    </lineage>
</organism>